<feature type="transmembrane region" description="Helical" evidence="6">
    <location>
        <begin position="754"/>
        <end position="773"/>
    </location>
</feature>
<proteinExistence type="predicted"/>
<feature type="transmembrane region" description="Helical" evidence="6">
    <location>
        <begin position="196"/>
        <end position="217"/>
    </location>
</feature>
<gene>
    <name evidence="7" type="ORF">DFA_08334</name>
</gene>
<feature type="compositionally biased region" description="Polar residues" evidence="5">
    <location>
        <begin position="1064"/>
        <end position="1075"/>
    </location>
</feature>
<evidence type="ECO:0000256" key="5">
    <source>
        <dbReference type="SAM" id="MobiDB-lite"/>
    </source>
</evidence>
<dbReference type="PANTHER" id="PTHR47804:SF3">
    <property type="entry name" value="PROTEIN BRE4"/>
    <property type="match status" value="1"/>
</dbReference>
<accession>F4Q5T0</accession>
<keyword evidence="8" id="KW-1185">Reference proteome</keyword>
<comment type="subcellular location">
    <subcellularLocation>
        <location evidence="1">Membrane</location>
        <topology evidence="1">Multi-pass membrane protein</topology>
    </subcellularLocation>
</comment>
<dbReference type="InterPro" id="IPR052430">
    <property type="entry name" value="IVT-Associated"/>
</dbReference>
<dbReference type="OrthoDB" id="68611at2759"/>
<feature type="transmembrane region" description="Helical" evidence="6">
    <location>
        <begin position="705"/>
        <end position="722"/>
    </location>
</feature>
<evidence type="ECO:0008006" key="9">
    <source>
        <dbReference type="Google" id="ProtNLM"/>
    </source>
</evidence>
<dbReference type="GO" id="GO:0015743">
    <property type="term" value="P:malate transport"/>
    <property type="evidence" value="ECO:0007669"/>
    <property type="project" value="InterPro"/>
</dbReference>
<dbReference type="STRING" id="1054147.F4Q5T0"/>
<evidence type="ECO:0000256" key="1">
    <source>
        <dbReference type="ARBA" id="ARBA00004141"/>
    </source>
</evidence>
<dbReference type="Proteomes" id="UP000007797">
    <property type="component" value="Unassembled WGS sequence"/>
</dbReference>
<evidence type="ECO:0000256" key="6">
    <source>
        <dbReference type="SAM" id="Phobius"/>
    </source>
</evidence>
<dbReference type="Pfam" id="PF11744">
    <property type="entry name" value="ALMT"/>
    <property type="match status" value="1"/>
</dbReference>
<sequence length="1095" mass="125057">MLVVDEDKMRYSNVQKEEEEIMNSSSNSNNINMTIPKVQTIHNHKQPKDETSSTKRRLFGLQGLIAFKEALITVVASIVVFIPFGFNENSLVLVPVFCVIIANTLSTWTGVMNGTIVVLGTGVATLFCYLNFLIIPHRHWWITFITTFIFTFIIASLSVGRRWFTPLAVKKCLIDIAILMYFSPLHDKNQQLWENFVIGLMIMASITIVGMLVLPILSTRLFVDKSAKTLDSIRHFFRGVGYQMEARINSEEPAVLLVKNYSFNFPMFPETIDNQLMVLDEDNNLKEFKDNPSNLNTVDASILESIKASDTVLLPPPSSLSPQPSSLKDSNGNVARLPITRSTGMDRLGAEILTPTYSEFDETLDTPTISTGQKRKKAVLTSSIKIPGEKELHEMDNKLTNEINRLTLLLADSRAEKWNATLMPHFEQLLSLLEINHKQLLSIKLSVQHGFNPLIGKEIILPMLPLLNSMIEEIYLQIGFMVEVIRKRYSPKDSPIDSKQPDGISLSKKTRDLLQESFDETEALLTVSQEMYKQVVGEYQKSNLPTLPASEITKVHFFIFGIFSFSRQQCKITDIIYQINCNIRRYTTSFEIIQYGFPIILLALPNYFYSHAIRIGRVFSNRESSLKQIFKTSVEYFYNLFFANKKWQFPLQLSIGFTSAVIGFWYFEGRRYNEFVVHGVWACATVGLVMSPSLGATITRGIHRVIGTLCGALLGFVVGIIVDKVPTAPKIVILMLVTFVWVFNVAFIQQDVRFSYAGAVAGLTYIIVAYGSYQSFSYYIGVLRSFHIVLGVVWVVIISFFIFPYFTYRKSKVALYEITSNMCNTFIRIIENGLRVDGRQITDMEQEKLNQEKENQEIATSIRNIRMALSKQKNSLYDIRSELLLKPKTSSAPYFEMIEILSRTFTRLVATEASFHSIFSNEIILSMNPILSSLNQLLDELKKSNQDIKTLVYNMNRPYGDEDIPKVLADDFNKLDTSFQAVRHKLLRKKILFNLHPEMIQFGSGMYCIRDFIKHVCIVLRAFPKIKKDRRSKSIPQYDHQIEMKEINQDKTTTTTSTIDIPLNNDNNIKQQPTEIPSLVAPPQIEEEKRNETEK</sequence>
<organism evidence="7 8">
    <name type="scientific">Cavenderia fasciculata</name>
    <name type="common">Slime mold</name>
    <name type="synonym">Dictyostelium fasciculatum</name>
    <dbReference type="NCBI Taxonomy" id="261658"/>
    <lineage>
        <taxon>Eukaryota</taxon>
        <taxon>Amoebozoa</taxon>
        <taxon>Evosea</taxon>
        <taxon>Eumycetozoa</taxon>
        <taxon>Dictyostelia</taxon>
        <taxon>Acytosteliales</taxon>
        <taxon>Cavenderiaceae</taxon>
        <taxon>Cavenderia</taxon>
    </lineage>
</organism>
<feature type="transmembrane region" description="Helical" evidence="6">
    <location>
        <begin position="785"/>
        <end position="806"/>
    </location>
</feature>
<protein>
    <recommendedName>
        <fullName evidence="9">DUF2421 domain-containing protein</fullName>
    </recommendedName>
</protein>
<dbReference type="AlphaFoldDB" id="F4Q5T0"/>
<name>F4Q5T0_CACFS</name>
<feature type="transmembrane region" description="Helical" evidence="6">
    <location>
        <begin position="92"/>
        <end position="109"/>
    </location>
</feature>
<feature type="transmembrane region" description="Helical" evidence="6">
    <location>
        <begin position="728"/>
        <end position="747"/>
    </location>
</feature>
<evidence type="ECO:0000313" key="7">
    <source>
        <dbReference type="EMBL" id="EGG17339.1"/>
    </source>
</evidence>
<feature type="compositionally biased region" description="Basic and acidic residues" evidence="5">
    <location>
        <begin position="1086"/>
        <end position="1095"/>
    </location>
</feature>
<dbReference type="EMBL" id="GL883021">
    <property type="protein sequence ID" value="EGG17339.1"/>
    <property type="molecule type" value="Genomic_DNA"/>
</dbReference>
<reference evidence="8" key="1">
    <citation type="journal article" date="2011" name="Genome Res.">
        <title>Phylogeny-wide analysis of social amoeba genomes highlights ancient origins for complex intercellular communication.</title>
        <authorList>
            <person name="Heidel A.J."/>
            <person name="Lawal H.M."/>
            <person name="Felder M."/>
            <person name="Schilde C."/>
            <person name="Helps N.R."/>
            <person name="Tunggal B."/>
            <person name="Rivero F."/>
            <person name="John U."/>
            <person name="Schleicher M."/>
            <person name="Eichinger L."/>
            <person name="Platzer M."/>
            <person name="Noegel A.A."/>
            <person name="Schaap P."/>
            <person name="Gloeckner G."/>
        </authorList>
    </citation>
    <scope>NUCLEOTIDE SEQUENCE [LARGE SCALE GENOMIC DNA]</scope>
    <source>
        <strain evidence="8">SH3</strain>
    </source>
</reference>
<dbReference type="OMA" id="NIVWITF"/>
<keyword evidence="2 6" id="KW-0812">Transmembrane</keyword>
<feature type="transmembrane region" description="Helical" evidence="6">
    <location>
        <begin position="140"/>
        <end position="160"/>
    </location>
</feature>
<feature type="region of interest" description="Disordered" evidence="5">
    <location>
        <begin position="314"/>
        <end position="333"/>
    </location>
</feature>
<dbReference type="InterPro" id="IPR020966">
    <property type="entry name" value="ALMT"/>
</dbReference>
<evidence type="ECO:0000256" key="4">
    <source>
        <dbReference type="ARBA" id="ARBA00023136"/>
    </source>
</evidence>
<evidence type="ECO:0000256" key="3">
    <source>
        <dbReference type="ARBA" id="ARBA00022989"/>
    </source>
</evidence>
<feature type="region of interest" description="Disordered" evidence="5">
    <location>
        <begin position="1049"/>
        <end position="1095"/>
    </location>
</feature>
<feature type="transmembrane region" description="Helical" evidence="6">
    <location>
        <begin position="65"/>
        <end position="86"/>
    </location>
</feature>
<dbReference type="PANTHER" id="PTHR47804">
    <property type="entry name" value="60S RIBOSOMAL PROTEIN L19"/>
    <property type="match status" value="1"/>
</dbReference>
<feature type="transmembrane region" description="Helical" evidence="6">
    <location>
        <begin position="116"/>
        <end position="134"/>
    </location>
</feature>
<feature type="transmembrane region" description="Helical" evidence="6">
    <location>
        <begin position="649"/>
        <end position="667"/>
    </location>
</feature>
<dbReference type="GeneID" id="14869212"/>
<evidence type="ECO:0000256" key="2">
    <source>
        <dbReference type="ARBA" id="ARBA00022692"/>
    </source>
</evidence>
<keyword evidence="4 6" id="KW-0472">Membrane</keyword>
<evidence type="ECO:0000313" key="8">
    <source>
        <dbReference type="Proteomes" id="UP000007797"/>
    </source>
</evidence>
<dbReference type="RefSeq" id="XP_004355823.1">
    <property type="nucleotide sequence ID" value="XM_004355770.1"/>
</dbReference>
<keyword evidence="3 6" id="KW-1133">Transmembrane helix</keyword>
<dbReference type="GO" id="GO:0016020">
    <property type="term" value="C:membrane"/>
    <property type="evidence" value="ECO:0007669"/>
    <property type="project" value="UniProtKB-SubCell"/>
</dbReference>
<dbReference type="KEGG" id="dfa:DFA_08334"/>
<feature type="transmembrane region" description="Helical" evidence="6">
    <location>
        <begin position="679"/>
        <end position="698"/>
    </location>
</feature>